<accession>A0A376AJQ8</accession>
<sequence>MSILSNLFSMFSGGPKSEKASAGPAAEPQVHQDCVIFAAPIREGSQLRLAGRIEKQVNGETLERVFIRADVFTSEQDALECTFRKARQIIDQNGPSLFADGVKSRNV</sequence>
<dbReference type="STRING" id="1336235.GCA_000518785_00960"/>
<evidence type="ECO:0000313" key="2">
    <source>
        <dbReference type="Proteomes" id="UP000254764"/>
    </source>
</evidence>
<dbReference type="Proteomes" id="UP000254764">
    <property type="component" value="Unassembled WGS sequence"/>
</dbReference>
<evidence type="ECO:0000313" key="1">
    <source>
        <dbReference type="EMBL" id="SSC67653.1"/>
    </source>
</evidence>
<proteinExistence type="predicted"/>
<dbReference type="Pfam" id="PF10115">
    <property type="entry name" value="HlyU"/>
    <property type="match status" value="1"/>
</dbReference>
<dbReference type="EMBL" id="UEYP01000004">
    <property type="protein sequence ID" value="SSC67653.1"/>
    <property type="molecule type" value="Genomic_DNA"/>
</dbReference>
<protein>
    <recommendedName>
        <fullName evidence="3">Transcriptional activator HlyU</fullName>
    </recommendedName>
</protein>
<evidence type="ECO:0008006" key="3">
    <source>
        <dbReference type="Google" id="ProtNLM"/>
    </source>
</evidence>
<reference evidence="2" key="1">
    <citation type="submission" date="2018-07" db="EMBL/GenBank/DDBJ databases">
        <authorList>
            <person name="Peiro R."/>
            <person name="Begona"/>
            <person name="Cbmso G."/>
            <person name="Lopez M."/>
            <person name="Gonzalez S."/>
        </authorList>
    </citation>
    <scope>NUCLEOTIDE SEQUENCE [LARGE SCALE GENOMIC DNA]</scope>
</reference>
<dbReference type="InterPro" id="IPR018772">
    <property type="entry name" value="Transcription_activator_HlyU"/>
</dbReference>
<dbReference type="RefSeq" id="WP_115670210.1">
    <property type="nucleotide sequence ID" value="NZ_UEYP01000004.1"/>
</dbReference>
<organism evidence="1 2">
    <name type="scientific">Ciceribacter selenitireducens ATCC BAA-1503</name>
    <dbReference type="NCBI Taxonomy" id="1336235"/>
    <lineage>
        <taxon>Bacteria</taxon>
        <taxon>Pseudomonadati</taxon>
        <taxon>Pseudomonadota</taxon>
        <taxon>Alphaproteobacteria</taxon>
        <taxon>Hyphomicrobiales</taxon>
        <taxon>Rhizobiaceae</taxon>
        <taxon>Ciceribacter</taxon>
    </lineage>
</organism>
<dbReference type="AlphaFoldDB" id="A0A376AJQ8"/>
<gene>
    <name evidence="1" type="ORF">RHIZ70_3361</name>
</gene>
<name>A0A376AJQ8_9HYPH</name>
<keyword evidence="2" id="KW-1185">Reference proteome</keyword>
<dbReference type="OrthoDB" id="9800971at2"/>